<dbReference type="GO" id="GO:0016740">
    <property type="term" value="F:transferase activity"/>
    <property type="evidence" value="ECO:0007669"/>
    <property type="project" value="UniProtKB-KW"/>
</dbReference>
<dbReference type="AlphaFoldDB" id="A0A4Q9DKU4"/>
<dbReference type="Proteomes" id="UP000293142">
    <property type="component" value="Unassembled WGS sequence"/>
</dbReference>
<feature type="domain" description="Aminoglycoside phosphotransferase" evidence="1">
    <location>
        <begin position="48"/>
        <end position="220"/>
    </location>
</feature>
<keyword evidence="3" id="KW-1185">Reference proteome</keyword>
<dbReference type="InterPro" id="IPR011009">
    <property type="entry name" value="Kinase-like_dom_sf"/>
</dbReference>
<evidence type="ECO:0000313" key="2">
    <source>
        <dbReference type="EMBL" id="TBL72397.1"/>
    </source>
</evidence>
<evidence type="ECO:0000313" key="3">
    <source>
        <dbReference type="Proteomes" id="UP000293142"/>
    </source>
</evidence>
<reference evidence="2 3" key="1">
    <citation type="submission" date="2019-02" db="EMBL/GenBank/DDBJ databases">
        <title>Paenibacillus sp. nov., isolated from surface-sterilized tissue of Thalictrum simplex L.</title>
        <authorList>
            <person name="Tuo L."/>
        </authorList>
    </citation>
    <scope>NUCLEOTIDE SEQUENCE [LARGE SCALE GENOMIC DNA]</scope>
    <source>
        <strain evidence="2 3">N2SHLJ1</strain>
    </source>
</reference>
<evidence type="ECO:0000259" key="1">
    <source>
        <dbReference type="Pfam" id="PF01636"/>
    </source>
</evidence>
<dbReference type="InterPro" id="IPR002575">
    <property type="entry name" value="Aminoglycoside_PTrfase"/>
</dbReference>
<name>A0A4Q9DKU4_9BACL</name>
<dbReference type="OrthoDB" id="115252at2"/>
<dbReference type="EMBL" id="SIRE01000024">
    <property type="protein sequence ID" value="TBL72397.1"/>
    <property type="molecule type" value="Genomic_DNA"/>
</dbReference>
<keyword evidence="2" id="KW-0808">Transferase</keyword>
<dbReference type="SUPFAM" id="SSF56112">
    <property type="entry name" value="Protein kinase-like (PK-like)"/>
    <property type="match status" value="1"/>
</dbReference>
<gene>
    <name evidence="2" type="ORF">EYB31_28860</name>
</gene>
<sequence>MEIDALISNLLFAVEKMGLTGITPNVLSQGGNLIVHLAPHPVVARMAVVRSQEYPYEAYRMLDREIQAVSHLHAKGVPVLLPTNLIEPKPHDIGGIWTTFWTYVPPVNLPSPSSPEALGLVSALSVGIADFPQELPQLGVWEQTCLSAARLRQQSDRRVQALLQTFERIDEQMRTETRQLVPCHGDAHRRNLLPSPACWLWTDFEDMSRMPAYWDLASYVGNLVLLGGMEEPTFNFVWNNVGNEAKRHAFSFALIARTLMSTLGNLDFALAGRGDMEFAERQLELAGGFIRQMGNV</sequence>
<dbReference type="Pfam" id="PF01636">
    <property type="entry name" value="APH"/>
    <property type="match status" value="1"/>
</dbReference>
<comment type="caution">
    <text evidence="2">The sequence shown here is derived from an EMBL/GenBank/DDBJ whole genome shotgun (WGS) entry which is preliminary data.</text>
</comment>
<dbReference type="Gene3D" id="1.10.510.10">
    <property type="entry name" value="Transferase(Phosphotransferase) domain 1"/>
    <property type="match status" value="1"/>
</dbReference>
<protein>
    <submittedName>
        <fullName evidence="2">Aminoglycoside phosphotransferase family protein</fullName>
    </submittedName>
</protein>
<proteinExistence type="predicted"/>
<organism evidence="2 3">
    <name type="scientific">Paenibacillus thalictri</name>
    <dbReference type="NCBI Taxonomy" id="2527873"/>
    <lineage>
        <taxon>Bacteria</taxon>
        <taxon>Bacillati</taxon>
        <taxon>Bacillota</taxon>
        <taxon>Bacilli</taxon>
        <taxon>Bacillales</taxon>
        <taxon>Paenibacillaceae</taxon>
        <taxon>Paenibacillus</taxon>
    </lineage>
</organism>
<accession>A0A4Q9DKU4</accession>